<keyword evidence="16" id="KW-1185">Reference proteome</keyword>
<dbReference type="SMART" id="SM00155">
    <property type="entry name" value="PLDc"/>
    <property type="match status" value="2"/>
</dbReference>
<feature type="active site" evidence="12">
    <location>
        <position position="399"/>
    </location>
</feature>
<reference evidence="15 16" key="1">
    <citation type="submission" date="2020-08" db="EMBL/GenBank/DDBJ databases">
        <title>Genomic Encyclopedia of Type Strains, Phase IV (KMG-IV): sequencing the most valuable type-strain genomes for metagenomic binning, comparative biology and taxonomic classification.</title>
        <authorList>
            <person name="Goeker M."/>
        </authorList>
    </citation>
    <scope>NUCLEOTIDE SEQUENCE [LARGE SCALE GENOMIC DNA]</scope>
    <source>
        <strain evidence="15 16">DSM 15895</strain>
    </source>
</reference>
<evidence type="ECO:0000256" key="2">
    <source>
        <dbReference type="ARBA" id="ARBA00022475"/>
    </source>
</evidence>
<feature type="active site" evidence="12">
    <location>
        <position position="401"/>
    </location>
</feature>
<dbReference type="Proteomes" id="UP000525923">
    <property type="component" value="Unassembled WGS sequence"/>
</dbReference>
<feature type="transmembrane region" description="Helical" evidence="12">
    <location>
        <begin position="7"/>
        <end position="25"/>
    </location>
</feature>
<dbReference type="EMBL" id="JACHHE010000005">
    <property type="protein sequence ID" value="MBB5180617.1"/>
    <property type="molecule type" value="Genomic_DNA"/>
</dbReference>
<keyword evidence="10 12" id="KW-0594">Phospholipid biosynthesis</keyword>
<dbReference type="PANTHER" id="PTHR21248:SF22">
    <property type="entry name" value="PHOSPHOLIPASE D"/>
    <property type="match status" value="1"/>
</dbReference>
<feature type="domain" description="PLD phosphodiesterase" evidence="14">
    <location>
        <begin position="394"/>
        <end position="421"/>
    </location>
</feature>
<comment type="catalytic activity">
    <reaction evidence="12">
        <text>2 a 1,2-diacyl-sn-glycero-3-phospho-(1'-sn-glycerol) = a cardiolipin + glycerol</text>
        <dbReference type="Rhea" id="RHEA:31451"/>
        <dbReference type="ChEBI" id="CHEBI:17754"/>
        <dbReference type="ChEBI" id="CHEBI:62237"/>
        <dbReference type="ChEBI" id="CHEBI:64716"/>
    </reaction>
</comment>
<keyword evidence="7 12" id="KW-1133">Transmembrane helix</keyword>
<keyword evidence="5 12" id="KW-0812">Transmembrane</keyword>
<evidence type="ECO:0000256" key="4">
    <source>
        <dbReference type="ARBA" id="ARBA00022679"/>
    </source>
</evidence>
<evidence type="ECO:0000313" key="15">
    <source>
        <dbReference type="EMBL" id="MBB5180617.1"/>
    </source>
</evidence>
<dbReference type="InterPro" id="IPR022924">
    <property type="entry name" value="Cardiolipin_synthase"/>
</dbReference>
<protein>
    <recommendedName>
        <fullName evidence="12 13">Cardiolipin synthase</fullName>
        <shortName evidence="12">CL synthase</shortName>
        <ecNumber evidence="12 13">2.7.8.-</ecNumber>
    </recommendedName>
</protein>
<evidence type="ECO:0000256" key="9">
    <source>
        <dbReference type="ARBA" id="ARBA00023136"/>
    </source>
</evidence>
<dbReference type="PANTHER" id="PTHR21248">
    <property type="entry name" value="CARDIOLIPIN SYNTHASE"/>
    <property type="match status" value="1"/>
</dbReference>
<dbReference type="RefSeq" id="WP_221300929.1">
    <property type="nucleotide sequence ID" value="NZ_JACHHE010000005.1"/>
</dbReference>
<evidence type="ECO:0000256" key="5">
    <source>
        <dbReference type="ARBA" id="ARBA00022692"/>
    </source>
</evidence>
<evidence type="ECO:0000256" key="13">
    <source>
        <dbReference type="NCBIfam" id="TIGR04265"/>
    </source>
</evidence>
<comment type="similarity">
    <text evidence="12">Belongs to the phospholipase D family. Cardiolipin synthase subfamily.</text>
</comment>
<dbReference type="PROSITE" id="PS50035">
    <property type="entry name" value="PLD"/>
    <property type="match status" value="2"/>
</dbReference>
<dbReference type="Gene3D" id="3.30.870.10">
    <property type="entry name" value="Endonuclease Chain A"/>
    <property type="match status" value="2"/>
</dbReference>
<dbReference type="InterPro" id="IPR027379">
    <property type="entry name" value="CLS_N"/>
</dbReference>
<evidence type="ECO:0000259" key="14">
    <source>
        <dbReference type="PROSITE" id="PS50035"/>
    </source>
</evidence>
<evidence type="ECO:0000256" key="8">
    <source>
        <dbReference type="ARBA" id="ARBA00023098"/>
    </source>
</evidence>
<evidence type="ECO:0000256" key="3">
    <source>
        <dbReference type="ARBA" id="ARBA00022516"/>
    </source>
</evidence>
<dbReference type="NCBIfam" id="TIGR04265">
    <property type="entry name" value="bac_cardiolipin"/>
    <property type="match status" value="1"/>
</dbReference>
<name>A0A7W8CUR5_9BACL</name>
<dbReference type="FunFam" id="3.30.870.10:FF:000014">
    <property type="entry name" value="Cardiolipin synthase"/>
    <property type="match status" value="1"/>
</dbReference>
<evidence type="ECO:0000256" key="11">
    <source>
        <dbReference type="ARBA" id="ARBA00023264"/>
    </source>
</evidence>
<feature type="domain" description="PLD phosphodiesterase" evidence="14">
    <location>
        <begin position="216"/>
        <end position="243"/>
    </location>
</feature>
<feature type="transmembrane region" description="Helical" evidence="12">
    <location>
        <begin position="31"/>
        <end position="54"/>
    </location>
</feature>
<dbReference type="SUPFAM" id="SSF56024">
    <property type="entry name" value="Phospholipase D/nuclease"/>
    <property type="match status" value="2"/>
</dbReference>
<keyword evidence="4 12" id="KW-0808">Transferase</keyword>
<dbReference type="Pfam" id="PF13091">
    <property type="entry name" value="PLDc_2"/>
    <property type="match status" value="2"/>
</dbReference>
<evidence type="ECO:0000256" key="6">
    <source>
        <dbReference type="ARBA" id="ARBA00022737"/>
    </source>
</evidence>
<dbReference type="InterPro" id="IPR030874">
    <property type="entry name" value="Cardiolipin_synth_Firmi"/>
</dbReference>
<dbReference type="InterPro" id="IPR025202">
    <property type="entry name" value="PLD-like_dom"/>
</dbReference>
<comment type="function">
    <text evidence="12">Catalyzes the reversible phosphatidyl group transfer from one phosphatidylglycerol molecule to another to form cardiolipin (CL) (diphosphatidylglycerol) and glycerol.</text>
</comment>
<dbReference type="GO" id="GO:0005886">
    <property type="term" value="C:plasma membrane"/>
    <property type="evidence" value="ECO:0007669"/>
    <property type="project" value="UniProtKB-SubCell"/>
</dbReference>
<evidence type="ECO:0000256" key="12">
    <source>
        <dbReference type="HAMAP-Rule" id="MF_01916"/>
    </source>
</evidence>
<dbReference type="GO" id="GO:0032049">
    <property type="term" value="P:cardiolipin biosynthetic process"/>
    <property type="evidence" value="ECO:0007669"/>
    <property type="project" value="UniProtKB-UniRule"/>
</dbReference>
<feature type="active site" evidence="12">
    <location>
        <position position="223"/>
    </location>
</feature>
<keyword evidence="2 12" id="KW-1003">Cell membrane</keyword>
<dbReference type="InterPro" id="IPR001736">
    <property type="entry name" value="PLipase_D/transphosphatidylase"/>
</dbReference>
<dbReference type="EC" id="2.7.8.-" evidence="12 13"/>
<dbReference type="Pfam" id="PF13396">
    <property type="entry name" value="PLDc_N"/>
    <property type="match status" value="1"/>
</dbReference>
<keyword evidence="6" id="KW-0677">Repeat</keyword>
<keyword evidence="3 12" id="KW-0444">Lipid biosynthesis</keyword>
<organism evidence="15 16">
    <name type="scientific">Planococcus koreensis</name>
    <dbReference type="NCBI Taxonomy" id="112331"/>
    <lineage>
        <taxon>Bacteria</taxon>
        <taxon>Bacillati</taxon>
        <taxon>Bacillota</taxon>
        <taxon>Bacilli</taxon>
        <taxon>Bacillales</taxon>
        <taxon>Caryophanaceae</taxon>
        <taxon>Planococcus</taxon>
    </lineage>
</organism>
<comment type="subcellular location">
    <subcellularLocation>
        <location evidence="1 12">Cell membrane</location>
        <topology evidence="1 12">Multi-pass membrane protein</topology>
    </subcellularLocation>
</comment>
<sequence length="481" mass="53711">MPGWLDFTLGIVIINVLFAAAILFYERKNAASAWVWILILFFLPLIGFILYVFIGKPITKKDAKQQTAYQNPAFEGCTKKQSLAMENGDFRYDPPLGGSFRDIVRMHLATGDSPLTHDNEVIAYTDGKMKFEALFQDIEAAKDHINLQYYIIRDDGIGEQLIKLLTRKVQQGINIHFLYDDIGSLALPASYFQEFLYAGGKAKPSIASKLPINLRLNYRNHRKIAVIDGEIGYIGGFNVGDEYLGYDGRLGYWRDTHLRITGGAAASMQHKFLIDWNGASPHHPLEYEARFFPGSKGPGKAAVQIVESGPDNGLRQIRDGMLKLISRAERTIDIQTPYFIPDEAIMSALQVAAMGGVRVRLMIPAKADHFFVHDASLAFAGSLLASGVRVYAYQNGFLHAKMLLVDEMAFTVGSANMDERSFSLNFEANAFVYDKEMALEMVRIFELDIQAAEELNTDFFGAVPISGRVKQRIAKLIAPIL</sequence>
<dbReference type="AlphaFoldDB" id="A0A7W8CUR5"/>
<feature type="active site" evidence="12">
    <location>
        <position position="406"/>
    </location>
</feature>
<evidence type="ECO:0000256" key="7">
    <source>
        <dbReference type="ARBA" id="ARBA00022989"/>
    </source>
</evidence>
<proteinExistence type="inferred from homology"/>
<comment type="caution">
    <text evidence="15">The sequence shown here is derived from an EMBL/GenBank/DDBJ whole genome shotgun (WGS) entry which is preliminary data.</text>
</comment>
<keyword evidence="9 12" id="KW-0472">Membrane</keyword>
<dbReference type="CDD" id="cd09110">
    <property type="entry name" value="PLDc_CLS_1"/>
    <property type="match status" value="1"/>
</dbReference>
<accession>A0A7W8CUR5</accession>
<keyword evidence="8 12" id="KW-0443">Lipid metabolism</keyword>
<feature type="active site" evidence="12">
    <location>
        <position position="221"/>
    </location>
</feature>
<dbReference type="HAMAP" id="MF_01916">
    <property type="entry name" value="Cardiolipin_synth_Cls"/>
    <property type="match status" value="1"/>
</dbReference>
<feature type="active site" evidence="12">
    <location>
        <position position="228"/>
    </location>
</feature>
<keyword evidence="11 12" id="KW-1208">Phospholipid metabolism</keyword>
<dbReference type="GO" id="GO:0008808">
    <property type="term" value="F:cardiolipin synthase activity"/>
    <property type="evidence" value="ECO:0007669"/>
    <property type="project" value="UniProtKB-UniRule"/>
</dbReference>
<dbReference type="CDD" id="cd09112">
    <property type="entry name" value="PLDc_CLS_2"/>
    <property type="match status" value="1"/>
</dbReference>
<evidence type="ECO:0000256" key="1">
    <source>
        <dbReference type="ARBA" id="ARBA00004651"/>
    </source>
</evidence>
<evidence type="ECO:0000256" key="10">
    <source>
        <dbReference type="ARBA" id="ARBA00023209"/>
    </source>
</evidence>
<evidence type="ECO:0000313" key="16">
    <source>
        <dbReference type="Proteomes" id="UP000525923"/>
    </source>
</evidence>
<gene>
    <name evidence="15" type="ORF">HNQ44_002046</name>
</gene>